<dbReference type="PANTHER" id="PTHR24305">
    <property type="entry name" value="CYTOCHROME P450"/>
    <property type="match status" value="1"/>
</dbReference>
<dbReference type="InterPro" id="IPR002401">
    <property type="entry name" value="Cyt_P450_E_grp-I"/>
</dbReference>
<evidence type="ECO:0000256" key="1">
    <source>
        <dbReference type="ARBA" id="ARBA00010617"/>
    </source>
</evidence>
<organism evidence="3 4">
    <name type="scientific">Glarea lozoyensis (strain ATCC 20868 / MF5171)</name>
    <dbReference type="NCBI Taxonomy" id="1116229"/>
    <lineage>
        <taxon>Eukaryota</taxon>
        <taxon>Fungi</taxon>
        <taxon>Dikarya</taxon>
        <taxon>Ascomycota</taxon>
        <taxon>Pezizomycotina</taxon>
        <taxon>Leotiomycetes</taxon>
        <taxon>Helotiales</taxon>
        <taxon>Helotiaceae</taxon>
        <taxon>Glarea</taxon>
    </lineage>
</organism>
<keyword evidence="2" id="KW-0408">Iron</keyword>
<accession>S3CQS2</accession>
<dbReference type="InterPro" id="IPR050121">
    <property type="entry name" value="Cytochrome_P450_monoxygenase"/>
</dbReference>
<dbReference type="KEGG" id="glz:GLAREA_04260"/>
<dbReference type="EMBL" id="KE145369">
    <property type="protein sequence ID" value="EPE27469.1"/>
    <property type="molecule type" value="Genomic_DNA"/>
</dbReference>
<gene>
    <name evidence="3" type="ORF">GLAREA_04260</name>
</gene>
<evidence type="ECO:0000313" key="3">
    <source>
        <dbReference type="EMBL" id="EPE27469.1"/>
    </source>
</evidence>
<comment type="similarity">
    <text evidence="1">Belongs to the cytochrome P450 family.</text>
</comment>
<keyword evidence="4" id="KW-1185">Reference proteome</keyword>
<dbReference type="OrthoDB" id="1470350at2759"/>
<sequence length="338" mass="37172">MDGHVQKLVEKIQTQWCGRPKAAVDIMKNFRFLAVDVLSQLAIGKPFGCADADKDVHNFISIFNAGTRVQTSLSILPELKNLLIMFSHIPLLGGYLAPSPGDGSALGNKLNPSPIIQNVVRERFAKRGPKVEMLDMFIARGLTEKDAMEELLIIMSAGIETTTTAFEAILFLMLQTPGVLPKLQKEIDAVLASDSSYPIKASTIHKMSYLQACISGGFVSTHLRNHFIPGGTFVGINSKAAQLSRAFGDDVEKFRPDRWLEGDADVLAQMSRNLELVFNYGITKCLGMNIACMALDKVIFEVFRNFNVGLDERSRPVGVETVPRTLSLRVSPRTAENS</sequence>
<dbReference type="RefSeq" id="XP_008084828.1">
    <property type="nucleotide sequence ID" value="XM_008086637.1"/>
</dbReference>
<dbReference type="InterPro" id="IPR001128">
    <property type="entry name" value="Cyt_P450"/>
</dbReference>
<evidence type="ECO:0000313" key="4">
    <source>
        <dbReference type="Proteomes" id="UP000016922"/>
    </source>
</evidence>
<keyword evidence="2" id="KW-0479">Metal-binding</keyword>
<dbReference type="PRINTS" id="PR00463">
    <property type="entry name" value="EP450I"/>
</dbReference>
<dbReference type="Proteomes" id="UP000016922">
    <property type="component" value="Unassembled WGS sequence"/>
</dbReference>
<dbReference type="AlphaFoldDB" id="S3CQS2"/>
<dbReference type="SUPFAM" id="SSF48264">
    <property type="entry name" value="Cytochrome P450"/>
    <property type="match status" value="1"/>
</dbReference>
<name>S3CQS2_GLAL2</name>
<dbReference type="Pfam" id="PF00067">
    <property type="entry name" value="p450"/>
    <property type="match status" value="2"/>
</dbReference>
<dbReference type="GO" id="GO:0005506">
    <property type="term" value="F:iron ion binding"/>
    <property type="evidence" value="ECO:0007669"/>
    <property type="project" value="InterPro"/>
</dbReference>
<dbReference type="GO" id="GO:0016705">
    <property type="term" value="F:oxidoreductase activity, acting on paired donors, with incorporation or reduction of molecular oxygen"/>
    <property type="evidence" value="ECO:0007669"/>
    <property type="project" value="InterPro"/>
</dbReference>
<dbReference type="eggNOG" id="KOG0158">
    <property type="taxonomic scope" value="Eukaryota"/>
</dbReference>
<dbReference type="HOGENOM" id="CLU_001570_14_0_1"/>
<comment type="cofactor">
    <cofactor evidence="2">
        <name>heme</name>
        <dbReference type="ChEBI" id="CHEBI:30413"/>
    </cofactor>
</comment>
<dbReference type="GeneID" id="19463315"/>
<evidence type="ECO:0000256" key="2">
    <source>
        <dbReference type="PIRSR" id="PIRSR602401-1"/>
    </source>
</evidence>
<proteinExistence type="inferred from homology"/>
<dbReference type="PANTHER" id="PTHR24305:SF166">
    <property type="entry name" value="CYTOCHROME P450 12A4, MITOCHONDRIAL-RELATED"/>
    <property type="match status" value="1"/>
</dbReference>
<feature type="binding site" description="axial binding residue" evidence="2">
    <location>
        <position position="285"/>
    </location>
    <ligand>
        <name>heme</name>
        <dbReference type="ChEBI" id="CHEBI:30413"/>
    </ligand>
    <ligandPart>
        <name>Fe</name>
        <dbReference type="ChEBI" id="CHEBI:18248"/>
    </ligandPart>
</feature>
<reference evidence="3 4" key="1">
    <citation type="journal article" date="2013" name="BMC Genomics">
        <title>Genomics-driven discovery of the pneumocandin biosynthetic gene cluster in the fungus Glarea lozoyensis.</title>
        <authorList>
            <person name="Chen L."/>
            <person name="Yue Q."/>
            <person name="Zhang X."/>
            <person name="Xiang M."/>
            <person name="Wang C."/>
            <person name="Li S."/>
            <person name="Che Y."/>
            <person name="Ortiz-Lopez F.J."/>
            <person name="Bills G.F."/>
            <person name="Liu X."/>
            <person name="An Z."/>
        </authorList>
    </citation>
    <scope>NUCLEOTIDE SEQUENCE [LARGE SCALE GENOMIC DNA]</scope>
    <source>
        <strain evidence="4">ATCC 20868 / MF5171</strain>
    </source>
</reference>
<dbReference type="InterPro" id="IPR036396">
    <property type="entry name" value="Cyt_P450_sf"/>
</dbReference>
<dbReference type="GO" id="GO:0004497">
    <property type="term" value="F:monooxygenase activity"/>
    <property type="evidence" value="ECO:0007669"/>
    <property type="project" value="InterPro"/>
</dbReference>
<protein>
    <submittedName>
        <fullName evidence="3">Cytochrome P450</fullName>
    </submittedName>
</protein>
<dbReference type="GO" id="GO:0020037">
    <property type="term" value="F:heme binding"/>
    <property type="evidence" value="ECO:0007669"/>
    <property type="project" value="InterPro"/>
</dbReference>
<keyword evidence="2" id="KW-0349">Heme</keyword>
<dbReference type="Gene3D" id="1.10.630.10">
    <property type="entry name" value="Cytochrome P450"/>
    <property type="match status" value="1"/>
</dbReference>
<dbReference type="OMA" id="CYRPERW"/>